<evidence type="ECO:0000313" key="9">
    <source>
        <dbReference type="Proteomes" id="UP001652680"/>
    </source>
</evidence>
<keyword evidence="3 7" id="KW-0812">Transmembrane</keyword>
<dbReference type="Gene3D" id="2.60.40.1660">
    <property type="entry name" value="Na, k-atpase alpha subunit"/>
    <property type="match status" value="1"/>
</dbReference>
<comment type="similarity">
    <text evidence="2">Belongs to the X(+)/potassium ATPases subunit beta family.</text>
</comment>
<dbReference type="GeneID" id="108041401"/>
<evidence type="ECO:0000256" key="2">
    <source>
        <dbReference type="ARBA" id="ARBA00005876"/>
    </source>
</evidence>
<dbReference type="OrthoDB" id="5912413at2759"/>
<accession>A0A6P4EE68</accession>
<dbReference type="AlphaFoldDB" id="A0A6P4EE68"/>
<evidence type="ECO:0000256" key="3">
    <source>
        <dbReference type="ARBA" id="ARBA00022692"/>
    </source>
</evidence>
<proteinExistence type="inferred from homology"/>
<keyword evidence="5 7" id="KW-1133">Transmembrane helix</keyword>
<evidence type="ECO:0000256" key="1">
    <source>
        <dbReference type="ARBA" id="ARBA00004606"/>
    </source>
</evidence>
<keyword evidence="4" id="KW-0735">Signal-anchor</keyword>
<evidence type="ECO:0000313" key="10">
    <source>
        <dbReference type="RefSeq" id="XP_016974809.1"/>
    </source>
</evidence>
<gene>
    <name evidence="10" type="primary">LOC108041401</name>
    <name evidence="8" type="synonym">108041401</name>
</gene>
<dbReference type="PANTHER" id="PTHR11523">
    <property type="entry name" value="SODIUM/POTASSIUM-DEPENDENT ATPASE BETA SUBUNIT"/>
    <property type="match status" value="1"/>
</dbReference>
<dbReference type="InterPro" id="IPR038702">
    <property type="entry name" value="Na/K_ATPase_sub_beta_sf"/>
</dbReference>
<dbReference type="GO" id="GO:0006883">
    <property type="term" value="P:intracellular sodium ion homeostasis"/>
    <property type="evidence" value="ECO:0007669"/>
    <property type="project" value="TreeGrafter"/>
</dbReference>
<dbReference type="GO" id="GO:0030007">
    <property type="term" value="P:intracellular potassium ion homeostasis"/>
    <property type="evidence" value="ECO:0007669"/>
    <property type="project" value="TreeGrafter"/>
</dbReference>
<dbReference type="GO" id="GO:0036376">
    <property type="term" value="P:sodium ion export across plasma membrane"/>
    <property type="evidence" value="ECO:0007669"/>
    <property type="project" value="TreeGrafter"/>
</dbReference>
<feature type="transmembrane region" description="Helical" evidence="7">
    <location>
        <begin position="51"/>
        <end position="78"/>
    </location>
</feature>
<evidence type="ECO:0000256" key="6">
    <source>
        <dbReference type="ARBA" id="ARBA00023136"/>
    </source>
</evidence>
<dbReference type="GO" id="GO:0005890">
    <property type="term" value="C:sodium:potassium-exchanging ATPase complex"/>
    <property type="evidence" value="ECO:0007669"/>
    <property type="project" value="InterPro"/>
</dbReference>
<reference evidence="8" key="3">
    <citation type="submission" date="2025-05" db="UniProtKB">
        <authorList>
            <consortium name="EnsemblMetazoa"/>
        </authorList>
    </citation>
    <scope>IDENTIFICATION</scope>
</reference>
<comment type="subcellular location">
    <subcellularLocation>
        <location evidence="1">Membrane</location>
        <topology evidence="1">Single-pass type II membrane protein</topology>
    </subcellularLocation>
</comment>
<dbReference type="GO" id="GO:1990573">
    <property type="term" value="P:potassium ion import across plasma membrane"/>
    <property type="evidence" value="ECO:0007669"/>
    <property type="project" value="TreeGrafter"/>
</dbReference>
<dbReference type="InterPro" id="IPR000402">
    <property type="entry name" value="Na/K_ATPase_sub_beta"/>
</dbReference>
<organism evidence="10">
    <name type="scientific">Drosophila rhopaloa</name>
    <name type="common">Fruit fly</name>
    <dbReference type="NCBI Taxonomy" id="1041015"/>
    <lineage>
        <taxon>Eukaryota</taxon>
        <taxon>Metazoa</taxon>
        <taxon>Ecdysozoa</taxon>
        <taxon>Arthropoda</taxon>
        <taxon>Hexapoda</taxon>
        <taxon>Insecta</taxon>
        <taxon>Pterygota</taxon>
        <taxon>Neoptera</taxon>
        <taxon>Endopterygota</taxon>
        <taxon>Diptera</taxon>
        <taxon>Brachycera</taxon>
        <taxon>Muscomorpha</taxon>
        <taxon>Ephydroidea</taxon>
        <taxon>Drosophilidae</taxon>
        <taxon>Drosophila</taxon>
        <taxon>Sophophora</taxon>
    </lineage>
</organism>
<dbReference type="PANTHER" id="PTHR11523:SF31">
    <property type="entry name" value="AT04468P-RELATED"/>
    <property type="match status" value="1"/>
</dbReference>
<sequence>MPNDAIVYSGPYEVGRLRRRRDRRVEEYLFRRSTRTSNPPLEVTMCRITKLVAYFIVFFLVLGAFTGGLAVLVMALHIPADRPGCPKFPGLCTTPGTYVGDQKQIVWGIGNEKELGAIRRKLSRIVESYGLEGPKRMMACNLDDSWGYASGKPCILMKLTHALGFEAITYNDAMTLPDNAPDELYDYVVDLGMEARMNRIWVACQVKNEKGLDVKIDYVPERFFEAEALFTKGNVFLNDSSDNEGGTYTEDPSLRRIIGVQFLNLPPNRDIQVRCQVWAKNIPLHMGTARILLHQTAPVHPTTPLLLDEWYD</sequence>
<keyword evidence="9" id="KW-1185">Reference proteome</keyword>
<dbReference type="Proteomes" id="UP001652680">
    <property type="component" value="Unassembled WGS sequence"/>
</dbReference>
<evidence type="ECO:0000256" key="5">
    <source>
        <dbReference type="ARBA" id="ARBA00022989"/>
    </source>
</evidence>
<keyword evidence="6 7" id="KW-0472">Membrane</keyword>
<dbReference type="Pfam" id="PF00287">
    <property type="entry name" value="Na_K-ATPase"/>
    <property type="match status" value="1"/>
</dbReference>
<dbReference type="EnsemblMetazoa" id="XM_017119320.1">
    <property type="protein sequence ID" value="XP_016974809.1"/>
    <property type="gene ID" value="LOC108041401"/>
</dbReference>
<evidence type="ECO:0000313" key="8">
    <source>
        <dbReference type="EnsemblMetazoa" id="XP_016974809.1"/>
    </source>
</evidence>
<reference evidence="9" key="1">
    <citation type="journal article" date="2021" name="Elife">
        <title>Highly contiguous assemblies of 101 drosophilid genomes.</title>
        <authorList>
            <person name="Kim B.Y."/>
            <person name="Wang J.R."/>
            <person name="Miller D.E."/>
            <person name="Barmina O."/>
            <person name="Delaney E."/>
            <person name="Thompson A."/>
            <person name="Comeault A.A."/>
            <person name="Peede D."/>
            <person name="D'Agostino E.R."/>
            <person name="Pelaez J."/>
            <person name="Aguilar J.M."/>
            <person name="Haji D."/>
            <person name="Matsunaga T."/>
            <person name="Armstrong E.E."/>
            <person name="Zych M."/>
            <person name="Ogawa Y."/>
            <person name="Stamenkovic-Radak M."/>
            <person name="Jelic M."/>
            <person name="Veselinovic M.S."/>
            <person name="Tanaskovic M."/>
            <person name="Eric P."/>
            <person name="Gao J.J."/>
            <person name="Katoh T.K."/>
            <person name="Toda M.J."/>
            <person name="Watabe H."/>
            <person name="Watada M."/>
            <person name="Davis J.S."/>
            <person name="Moyle L.C."/>
            <person name="Manoli G."/>
            <person name="Bertolini E."/>
            <person name="Kostal V."/>
            <person name="Hawley R.S."/>
            <person name="Takahashi A."/>
            <person name="Jones C.D."/>
            <person name="Price D.K."/>
            <person name="Whiteman N."/>
            <person name="Kopp A."/>
            <person name="Matute D.R."/>
            <person name="Petrov D.A."/>
        </authorList>
    </citation>
    <scope>NUCLEOTIDE SEQUENCE [LARGE SCALE GENOMIC DNA]</scope>
</reference>
<evidence type="ECO:0000256" key="4">
    <source>
        <dbReference type="ARBA" id="ARBA00022968"/>
    </source>
</evidence>
<evidence type="ECO:0000256" key="7">
    <source>
        <dbReference type="SAM" id="Phobius"/>
    </source>
</evidence>
<dbReference type="GO" id="GO:0001671">
    <property type="term" value="F:ATPase activator activity"/>
    <property type="evidence" value="ECO:0007669"/>
    <property type="project" value="TreeGrafter"/>
</dbReference>
<name>A0A6P4EE68_DRORH</name>
<reference evidence="10" key="2">
    <citation type="submission" date="2025-04" db="UniProtKB">
        <authorList>
            <consortium name="RefSeq"/>
        </authorList>
    </citation>
    <scope>IDENTIFICATION</scope>
</reference>
<protein>
    <submittedName>
        <fullName evidence="10">Uncharacterized protein LOC108041401</fullName>
    </submittedName>
</protein>
<dbReference type="RefSeq" id="XP_016974809.1">
    <property type="nucleotide sequence ID" value="XM_017119320.1"/>
</dbReference>